<gene>
    <name evidence="1" type="ORF">NUW54_g14506</name>
</gene>
<accession>A0ACC1MCA1</accession>
<protein>
    <submittedName>
        <fullName evidence="1">Uncharacterized protein</fullName>
    </submittedName>
</protein>
<organism evidence="1 2">
    <name type="scientific">Trametes sanguinea</name>
    <dbReference type="NCBI Taxonomy" id="158606"/>
    <lineage>
        <taxon>Eukaryota</taxon>
        <taxon>Fungi</taxon>
        <taxon>Dikarya</taxon>
        <taxon>Basidiomycota</taxon>
        <taxon>Agaricomycotina</taxon>
        <taxon>Agaricomycetes</taxon>
        <taxon>Polyporales</taxon>
        <taxon>Polyporaceae</taxon>
        <taxon>Trametes</taxon>
    </lineage>
</organism>
<name>A0ACC1MCA1_9APHY</name>
<dbReference type="EMBL" id="JANSHE010007550">
    <property type="protein sequence ID" value="KAJ2958906.1"/>
    <property type="molecule type" value="Genomic_DNA"/>
</dbReference>
<dbReference type="Proteomes" id="UP001144978">
    <property type="component" value="Unassembled WGS sequence"/>
</dbReference>
<reference evidence="1" key="1">
    <citation type="submission" date="2022-08" db="EMBL/GenBank/DDBJ databases">
        <title>Genome Sequence of Pycnoporus sanguineus.</title>
        <authorList>
            <person name="Buettner E."/>
        </authorList>
    </citation>
    <scope>NUCLEOTIDE SEQUENCE</scope>
    <source>
        <strain evidence="1">CG-C14</strain>
    </source>
</reference>
<keyword evidence="2" id="KW-1185">Reference proteome</keyword>
<evidence type="ECO:0000313" key="2">
    <source>
        <dbReference type="Proteomes" id="UP001144978"/>
    </source>
</evidence>
<comment type="caution">
    <text evidence="1">The sequence shown here is derived from an EMBL/GenBank/DDBJ whole genome shotgun (WGS) entry which is preliminary data.</text>
</comment>
<sequence length="107" mass="12121">MPRSGTPIASRDLCPRSAARETQISQAVALFRRERVATAERSSACSLFTLARYVRRHIRWVTISQADGRHCVYNLLTVDLYVMSDGGKKSTAAWTGAWESRGWCQWE</sequence>
<proteinExistence type="predicted"/>
<evidence type="ECO:0000313" key="1">
    <source>
        <dbReference type="EMBL" id="KAJ2958906.1"/>
    </source>
</evidence>